<keyword evidence="2 3" id="KW-0560">Oxidoreductase</keyword>
<dbReference type="InterPro" id="IPR036291">
    <property type="entry name" value="NAD(P)-bd_dom_sf"/>
</dbReference>
<dbReference type="PRINTS" id="PR00081">
    <property type="entry name" value="GDHRDH"/>
</dbReference>
<dbReference type="RefSeq" id="WP_205260800.1">
    <property type="nucleotide sequence ID" value="NZ_JAERWK010000014.1"/>
</dbReference>
<sequence>MRLEHKIAVVTGAHGGIGLATAERFAREGAIVYAGDIATESSGTDAAGIRRRHLDVSDLASWTALAEEIAADHGGADILVNNAGLVGSYESITEIEVDRWHSIVSVNQTGVFYGMRSMIPLLRARGGGSIVNVSSIWGLVGAAGVSAYQASKGAVTVMTKNAAVTYAPEGIRVNSVHPGLITTPMTDAQDPAISAGLVDTTPLGRAGRPDEVANAILFLASDEASYVTGGQLVVDGGFTTP</sequence>
<dbReference type="EC" id="1.1.1.47" evidence="3"/>
<evidence type="ECO:0000313" key="4">
    <source>
        <dbReference type="Proteomes" id="UP000663792"/>
    </source>
</evidence>
<dbReference type="FunFam" id="3.40.50.720:FF:000084">
    <property type="entry name" value="Short-chain dehydrogenase reductase"/>
    <property type="match status" value="1"/>
</dbReference>
<comment type="caution">
    <text evidence="3">The sequence shown here is derived from an EMBL/GenBank/DDBJ whole genome shotgun (WGS) entry which is preliminary data.</text>
</comment>
<evidence type="ECO:0000256" key="1">
    <source>
        <dbReference type="ARBA" id="ARBA00006484"/>
    </source>
</evidence>
<dbReference type="PRINTS" id="PR00080">
    <property type="entry name" value="SDRFAMILY"/>
</dbReference>
<dbReference type="InterPro" id="IPR002347">
    <property type="entry name" value="SDR_fam"/>
</dbReference>
<dbReference type="PANTHER" id="PTHR42760:SF133">
    <property type="entry name" value="3-OXOACYL-[ACYL-CARRIER-PROTEIN] REDUCTASE"/>
    <property type="match status" value="1"/>
</dbReference>
<evidence type="ECO:0000256" key="2">
    <source>
        <dbReference type="ARBA" id="ARBA00023002"/>
    </source>
</evidence>
<evidence type="ECO:0000313" key="3">
    <source>
        <dbReference type="EMBL" id="MBM9467837.1"/>
    </source>
</evidence>
<dbReference type="AlphaFoldDB" id="A0A938YC04"/>
<dbReference type="EMBL" id="JAERWK010000014">
    <property type="protein sequence ID" value="MBM9467837.1"/>
    <property type="molecule type" value="Genomic_DNA"/>
</dbReference>
<dbReference type="NCBIfam" id="NF005559">
    <property type="entry name" value="PRK07231.1"/>
    <property type="match status" value="1"/>
</dbReference>
<dbReference type="GO" id="GO:0047936">
    <property type="term" value="F:glucose 1-dehydrogenase [NAD(P)+] activity"/>
    <property type="evidence" value="ECO:0007669"/>
    <property type="project" value="UniProtKB-EC"/>
</dbReference>
<reference evidence="3" key="1">
    <citation type="submission" date="2021-01" db="EMBL/GenBank/DDBJ databases">
        <title>YIM 132084 draft genome.</title>
        <authorList>
            <person name="An D."/>
        </authorList>
    </citation>
    <scope>NUCLEOTIDE SEQUENCE</scope>
    <source>
        <strain evidence="3">YIM 132084</strain>
    </source>
</reference>
<keyword evidence="4" id="KW-1185">Reference proteome</keyword>
<dbReference type="Gene3D" id="3.40.50.720">
    <property type="entry name" value="NAD(P)-binding Rossmann-like Domain"/>
    <property type="match status" value="1"/>
</dbReference>
<proteinExistence type="inferred from homology"/>
<name>A0A938YC04_9ACTN</name>
<dbReference type="PANTHER" id="PTHR42760">
    <property type="entry name" value="SHORT-CHAIN DEHYDROGENASES/REDUCTASES FAMILY MEMBER"/>
    <property type="match status" value="1"/>
</dbReference>
<organism evidence="3 4">
    <name type="scientific">Nakamurella leprariae</name>
    <dbReference type="NCBI Taxonomy" id="2803911"/>
    <lineage>
        <taxon>Bacteria</taxon>
        <taxon>Bacillati</taxon>
        <taxon>Actinomycetota</taxon>
        <taxon>Actinomycetes</taxon>
        <taxon>Nakamurellales</taxon>
        <taxon>Nakamurellaceae</taxon>
        <taxon>Nakamurella</taxon>
    </lineage>
</organism>
<gene>
    <name evidence="3" type="ORF">JL106_11140</name>
</gene>
<comment type="similarity">
    <text evidence="1">Belongs to the short-chain dehydrogenases/reductases (SDR) family.</text>
</comment>
<accession>A0A938YC04</accession>
<protein>
    <submittedName>
        <fullName evidence="3">Glucose 1-dehydrogenase</fullName>
        <ecNumber evidence="3">1.1.1.47</ecNumber>
    </submittedName>
</protein>
<dbReference type="SUPFAM" id="SSF51735">
    <property type="entry name" value="NAD(P)-binding Rossmann-fold domains"/>
    <property type="match status" value="1"/>
</dbReference>
<dbReference type="Pfam" id="PF13561">
    <property type="entry name" value="adh_short_C2"/>
    <property type="match status" value="1"/>
</dbReference>
<dbReference type="Proteomes" id="UP000663792">
    <property type="component" value="Unassembled WGS sequence"/>
</dbReference>